<dbReference type="Pfam" id="PF14864">
    <property type="entry name" value="Alkyl_sulf_C"/>
    <property type="match status" value="1"/>
</dbReference>
<dbReference type="OrthoDB" id="9815874at2"/>
<dbReference type="AlphaFoldDB" id="A0A246K5B4"/>
<name>A0A246K5B4_9SPHN</name>
<sequence>MRRLTVLLLATCLPLTAPLPASAQDAASAATRAAQAELAARLPLDDPRDMANVMRGKIAEIADGVILTKDGKTVWDRRPYAFLAAERAPDTVNPSLWRQARLNAVHGLFEVVPGKIWQIRGYDISVMTIIRGKAGWIVVDPLLSEEAAAAGWKLFADTVEAKSGKLPIKAVIFSHSHSDHFGGVGGIVTPERVKREKIRIIAPHGFSEEATSENVLAGAAMGRRALYMFGSILAPGPTGQVDTGLGPKLSSGTIGYMEPTETVGEGGGTLTIDGLAFEFLDAGGTEAPSEFVFYIPAYKALHSTEVVTHNLHNVLTLRGAQVRDALRWSKVIDATLMKWGGKADVVMASHHWPTWGAGEVSTLLANQRDAYRYVHDRTLFLANRGATLHELADQTPEAPVQGRDFSTRGYYGTVNHDMKATYQRYFGWWDGNPANFNPLPPEASAPKYVALAGGADKLLAAGKAAIAAGEYRWAAELLNKLVFAQPDNQDGRAALASAYDQLGYQAESGAWRNYYLAAAASLRGNAVENISGNGQSRSFVSAIPTGVFFDALATRFDAAKGAAVAGTFQFVLPDSKESVAVVVGGGVEVPRYGVTDAAPTATITLNRATLDDVMLGQAQFPALMQSGAIKIDGDRMAFLSWFALHPPANPRFNVVVP</sequence>
<dbReference type="GO" id="GO:0018909">
    <property type="term" value="P:dodecyl sulfate metabolic process"/>
    <property type="evidence" value="ECO:0007669"/>
    <property type="project" value="InterPro"/>
</dbReference>
<keyword evidence="8" id="KW-1185">Reference proteome</keyword>
<feature type="chain" id="PRO_5012580259" evidence="5">
    <location>
        <begin position="24"/>
        <end position="657"/>
    </location>
</feature>
<dbReference type="InterPro" id="IPR044097">
    <property type="entry name" value="Bds1/SdsA1_MBL-fold"/>
</dbReference>
<dbReference type="InterPro" id="IPR052195">
    <property type="entry name" value="Bact_Alkyl/Aryl-Sulfatase"/>
</dbReference>
<dbReference type="InterPro" id="IPR029229">
    <property type="entry name" value="Alkyl_sulf_C"/>
</dbReference>
<feature type="domain" description="Metallo-beta-lactamase" evidence="6">
    <location>
        <begin position="124"/>
        <end position="350"/>
    </location>
</feature>
<gene>
    <name evidence="7" type="ORF">CDQ91_05335</name>
</gene>
<dbReference type="Gene3D" id="3.60.15.30">
    <property type="entry name" value="Metallo-beta-lactamase domain"/>
    <property type="match status" value="1"/>
</dbReference>
<evidence type="ECO:0000256" key="2">
    <source>
        <dbReference type="ARBA" id="ARBA00022801"/>
    </source>
</evidence>
<feature type="signal peptide" evidence="5">
    <location>
        <begin position="1"/>
        <end position="23"/>
    </location>
</feature>
<comment type="similarity">
    <text evidence="4">Belongs to the metallo-beta-lactamase superfamily. Type III sulfatase family.</text>
</comment>
<evidence type="ECO:0000256" key="4">
    <source>
        <dbReference type="ARBA" id="ARBA00033751"/>
    </source>
</evidence>
<dbReference type="InterPro" id="IPR029228">
    <property type="entry name" value="Alkyl_sulf_dimr"/>
</dbReference>
<dbReference type="Proteomes" id="UP000197097">
    <property type="component" value="Unassembled WGS sequence"/>
</dbReference>
<proteinExistence type="inferred from homology"/>
<dbReference type="InterPro" id="IPR001279">
    <property type="entry name" value="Metallo-B-lactamas"/>
</dbReference>
<dbReference type="EMBL" id="NISJ01000002">
    <property type="protein sequence ID" value="OWR00188.1"/>
    <property type="molecule type" value="Genomic_DNA"/>
</dbReference>
<reference evidence="7 8" key="1">
    <citation type="journal article" date="2002" name="Int. J. Syst. Evol. Microbiol.">
        <title>Sphingopyxis witflariensis sp. nov., isolated from activated sludge.</title>
        <authorList>
            <person name="Kampfer P."/>
            <person name="Witzenberger R."/>
            <person name="Denner E.B."/>
            <person name="Busse H.J."/>
            <person name="Neef A."/>
        </authorList>
    </citation>
    <scope>NUCLEOTIDE SEQUENCE [LARGE SCALE GENOMIC DNA]</scope>
    <source>
        <strain evidence="7 8">DSM 14551</strain>
    </source>
</reference>
<keyword evidence="5" id="KW-0732">Signal</keyword>
<dbReference type="SUPFAM" id="SSF56281">
    <property type="entry name" value="Metallo-hydrolase/oxidoreductase"/>
    <property type="match status" value="1"/>
</dbReference>
<dbReference type="Gene3D" id="3.30.1050.10">
    <property type="entry name" value="SCP2 sterol-binding domain"/>
    <property type="match status" value="1"/>
</dbReference>
<accession>A0A246K5B4</accession>
<dbReference type="GO" id="GO:0018741">
    <property type="term" value="F:linear primary-alkylsulfatase activity"/>
    <property type="evidence" value="ECO:0007669"/>
    <property type="project" value="InterPro"/>
</dbReference>
<dbReference type="InterPro" id="IPR036527">
    <property type="entry name" value="SCP2_sterol-bd_dom_sf"/>
</dbReference>
<dbReference type="Pfam" id="PF00753">
    <property type="entry name" value="Lactamase_B"/>
    <property type="match status" value="1"/>
</dbReference>
<dbReference type="Pfam" id="PF14863">
    <property type="entry name" value="Alkyl_sulf_dimr"/>
    <property type="match status" value="1"/>
</dbReference>
<evidence type="ECO:0000313" key="8">
    <source>
        <dbReference type="Proteomes" id="UP000197097"/>
    </source>
</evidence>
<dbReference type="InterPro" id="IPR038536">
    <property type="entry name" value="Alkyl/aryl-sulf_dimr_sf"/>
</dbReference>
<protein>
    <submittedName>
        <fullName evidence="7">MBL fold metallo-hydrolase</fullName>
    </submittedName>
</protein>
<dbReference type="CDD" id="cd07710">
    <property type="entry name" value="arylsulfatase_Sdsa1-like_MBL-fold"/>
    <property type="match status" value="1"/>
</dbReference>
<dbReference type="SUPFAM" id="SSF55718">
    <property type="entry name" value="SCP-like"/>
    <property type="match status" value="1"/>
</dbReference>
<evidence type="ECO:0000259" key="6">
    <source>
        <dbReference type="SMART" id="SM00849"/>
    </source>
</evidence>
<dbReference type="SMART" id="SM00849">
    <property type="entry name" value="Lactamase_B"/>
    <property type="match status" value="1"/>
</dbReference>
<keyword evidence="2 7" id="KW-0378">Hydrolase</keyword>
<keyword evidence="3" id="KW-0862">Zinc</keyword>
<dbReference type="Gene3D" id="1.25.40.880">
    <property type="entry name" value="Alkyl sulfatase, dimerisation domain"/>
    <property type="match status" value="1"/>
</dbReference>
<organism evidence="7 8">
    <name type="scientific">Sphingopyxis witflariensis</name>
    <dbReference type="NCBI Taxonomy" id="173675"/>
    <lineage>
        <taxon>Bacteria</taxon>
        <taxon>Pseudomonadati</taxon>
        <taxon>Pseudomonadota</taxon>
        <taxon>Alphaproteobacteria</taxon>
        <taxon>Sphingomonadales</taxon>
        <taxon>Sphingomonadaceae</taxon>
        <taxon>Sphingopyxis</taxon>
    </lineage>
</organism>
<evidence type="ECO:0000256" key="1">
    <source>
        <dbReference type="ARBA" id="ARBA00022723"/>
    </source>
</evidence>
<dbReference type="PANTHER" id="PTHR43223">
    <property type="entry name" value="ALKYL/ARYL-SULFATASE"/>
    <property type="match status" value="1"/>
</dbReference>
<dbReference type="RefSeq" id="WP_088471678.1">
    <property type="nucleotide sequence ID" value="NZ_NISJ01000002.1"/>
</dbReference>
<dbReference type="PANTHER" id="PTHR43223:SF1">
    <property type="entry name" value="ALKYL_ARYL-SULFATASE BDS1"/>
    <property type="match status" value="1"/>
</dbReference>
<keyword evidence="1" id="KW-0479">Metal-binding</keyword>
<evidence type="ECO:0000313" key="7">
    <source>
        <dbReference type="EMBL" id="OWR00188.1"/>
    </source>
</evidence>
<dbReference type="InterPro" id="IPR036866">
    <property type="entry name" value="RibonucZ/Hydroxyglut_hydro"/>
</dbReference>
<dbReference type="GO" id="GO:0046872">
    <property type="term" value="F:metal ion binding"/>
    <property type="evidence" value="ECO:0007669"/>
    <property type="project" value="UniProtKB-KW"/>
</dbReference>
<comment type="caution">
    <text evidence="7">The sequence shown here is derived from an EMBL/GenBank/DDBJ whole genome shotgun (WGS) entry which is preliminary data.</text>
</comment>
<dbReference type="GO" id="GO:0046983">
    <property type="term" value="F:protein dimerization activity"/>
    <property type="evidence" value="ECO:0007669"/>
    <property type="project" value="InterPro"/>
</dbReference>
<evidence type="ECO:0000256" key="3">
    <source>
        <dbReference type="ARBA" id="ARBA00022833"/>
    </source>
</evidence>
<evidence type="ECO:0000256" key="5">
    <source>
        <dbReference type="SAM" id="SignalP"/>
    </source>
</evidence>
<dbReference type="FunFam" id="3.60.15.30:FF:000001">
    <property type="entry name" value="Alkyl/aryl-sulfatase BDS1"/>
    <property type="match status" value="1"/>
</dbReference>